<keyword evidence="5" id="KW-1185">Reference proteome</keyword>
<evidence type="ECO:0000313" key="4">
    <source>
        <dbReference type="EMBL" id="EQB04240.1"/>
    </source>
</evidence>
<comment type="caution">
    <text evidence="4">The sequence shown here is derived from an EMBL/GenBank/DDBJ whole genome shotgun (WGS) entry which is preliminary data.</text>
</comment>
<dbReference type="Gene3D" id="1.10.10.60">
    <property type="entry name" value="Homeodomain-like"/>
    <property type="match status" value="1"/>
</dbReference>
<dbReference type="InterPro" id="IPR036271">
    <property type="entry name" value="Tet_transcr_reg_TetR-rel_C_sf"/>
</dbReference>
<dbReference type="PANTHER" id="PTHR30055:SF146">
    <property type="entry name" value="HTH-TYPE TRANSCRIPTIONAL DUAL REGULATOR CECR"/>
    <property type="match status" value="1"/>
</dbReference>
<gene>
    <name evidence="4" type="ORF">L288_14270</name>
</gene>
<dbReference type="InterPro" id="IPR009057">
    <property type="entry name" value="Homeodomain-like_sf"/>
</dbReference>
<feature type="DNA-binding region" description="H-T-H motif" evidence="2">
    <location>
        <begin position="44"/>
        <end position="63"/>
    </location>
</feature>
<dbReference type="PRINTS" id="PR00455">
    <property type="entry name" value="HTHTETR"/>
</dbReference>
<dbReference type="Pfam" id="PF14246">
    <property type="entry name" value="TetR_C_7"/>
    <property type="match status" value="1"/>
</dbReference>
<dbReference type="InterPro" id="IPR039536">
    <property type="entry name" value="TetR_C_Proteobacteria"/>
</dbReference>
<dbReference type="SUPFAM" id="SSF48498">
    <property type="entry name" value="Tetracyclin repressor-like, C-terminal domain"/>
    <property type="match status" value="1"/>
</dbReference>
<reference evidence="4 5" key="1">
    <citation type="journal article" date="2013" name="Genome Announc.">
        <title>Draft Genome Sequence of Sphingobium quisquiliarum Strain P25T, a Novel Hexachlorocyclohexane (HCH)-Degrading Bacterium Isolated from an HCH Dumpsite.</title>
        <authorList>
            <person name="Kumar Singh A."/>
            <person name="Sangwan N."/>
            <person name="Sharma A."/>
            <person name="Gupta V."/>
            <person name="Khurana J.P."/>
            <person name="Lal R."/>
        </authorList>
    </citation>
    <scope>NUCLEOTIDE SEQUENCE [LARGE SCALE GENOMIC DNA]</scope>
    <source>
        <strain evidence="4 5">P25</strain>
    </source>
</reference>
<dbReference type="SUPFAM" id="SSF46689">
    <property type="entry name" value="Homeodomain-like"/>
    <property type="match status" value="1"/>
</dbReference>
<dbReference type="PANTHER" id="PTHR30055">
    <property type="entry name" value="HTH-TYPE TRANSCRIPTIONAL REGULATOR RUTR"/>
    <property type="match status" value="1"/>
</dbReference>
<dbReference type="RefSeq" id="WP_021238973.1">
    <property type="nucleotide sequence ID" value="NZ_ATHO01000130.1"/>
</dbReference>
<proteinExistence type="predicted"/>
<evidence type="ECO:0000259" key="3">
    <source>
        <dbReference type="PROSITE" id="PS50977"/>
    </source>
</evidence>
<dbReference type="EMBL" id="ATHO01000130">
    <property type="protein sequence ID" value="EQB04240.1"/>
    <property type="molecule type" value="Genomic_DNA"/>
</dbReference>
<evidence type="ECO:0000256" key="1">
    <source>
        <dbReference type="ARBA" id="ARBA00023125"/>
    </source>
</evidence>
<sequence>MTAPAREQAGKRGSAKREAAEARKAALLEAARALLEKEGFHDVSLNEILRHAGGSKATVVKYFGNRNGLLAEALASGARQRMVELFEEARSADPSSLRTGLEQALSGLLRFYLQPEVLRTYRAVSAGAGYPPELARAFYANGHGVIVDELVRFLEPWRGKGLRRDIDLPTAVSRLTHMLRSNLFERALYGILPDPPSDEEIKEEAVQTARLFLDGAMD</sequence>
<dbReference type="PROSITE" id="PS50977">
    <property type="entry name" value="HTH_TETR_2"/>
    <property type="match status" value="1"/>
</dbReference>
<dbReference type="Pfam" id="PF00440">
    <property type="entry name" value="TetR_N"/>
    <property type="match status" value="1"/>
</dbReference>
<feature type="domain" description="HTH tetR-type" evidence="3">
    <location>
        <begin position="21"/>
        <end position="81"/>
    </location>
</feature>
<dbReference type="InterPro" id="IPR001647">
    <property type="entry name" value="HTH_TetR"/>
</dbReference>
<keyword evidence="1 2" id="KW-0238">DNA-binding</keyword>
<dbReference type="GO" id="GO:0003700">
    <property type="term" value="F:DNA-binding transcription factor activity"/>
    <property type="evidence" value="ECO:0007669"/>
    <property type="project" value="TreeGrafter"/>
</dbReference>
<evidence type="ECO:0000313" key="5">
    <source>
        <dbReference type="Proteomes" id="UP000015525"/>
    </source>
</evidence>
<name>T0HY19_9SPHN</name>
<dbReference type="Proteomes" id="UP000015525">
    <property type="component" value="Unassembled WGS sequence"/>
</dbReference>
<dbReference type="GO" id="GO:0000976">
    <property type="term" value="F:transcription cis-regulatory region binding"/>
    <property type="evidence" value="ECO:0007669"/>
    <property type="project" value="TreeGrafter"/>
</dbReference>
<dbReference type="PATRIC" id="fig|1329909.3.peg.2737"/>
<organism evidence="4 5">
    <name type="scientific">Sphingobium quisquiliarum P25</name>
    <dbReference type="NCBI Taxonomy" id="1329909"/>
    <lineage>
        <taxon>Bacteria</taxon>
        <taxon>Pseudomonadati</taxon>
        <taxon>Pseudomonadota</taxon>
        <taxon>Alphaproteobacteria</taxon>
        <taxon>Sphingomonadales</taxon>
        <taxon>Sphingomonadaceae</taxon>
        <taxon>Sphingobium</taxon>
    </lineage>
</organism>
<accession>T0HY19</accession>
<dbReference type="AlphaFoldDB" id="T0HY19"/>
<dbReference type="Gene3D" id="1.10.357.10">
    <property type="entry name" value="Tetracycline Repressor, domain 2"/>
    <property type="match status" value="1"/>
</dbReference>
<evidence type="ECO:0000256" key="2">
    <source>
        <dbReference type="PROSITE-ProRule" id="PRU00335"/>
    </source>
</evidence>
<protein>
    <recommendedName>
        <fullName evidence="3">HTH tetR-type domain-containing protein</fullName>
    </recommendedName>
</protein>
<dbReference type="InterPro" id="IPR050109">
    <property type="entry name" value="HTH-type_TetR-like_transc_reg"/>
</dbReference>